<feature type="transmembrane region" description="Helical" evidence="1">
    <location>
        <begin position="150"/>
        <end position="172"/>
    </location>
</feature>
<accession>A0A2K2U3F1</accession>
<reference evidence="2 3" key="1">
    <citation type="journal article" date="2018" name="Int. J. Syst. Evol. Microbiol.">
        <title>Rubneribacter badeniensis gen. nov., sp. nov. and Enteroscipio rubneri gen. nov., sp. nov., new members of the Eggerthellaceae isolated from human faeces.</title>
        <authorList>
            <person name="Danylec N."/>
            <person name="Gobl A."/>
            <person name="Stoll D.A."/>
            <person name="Hetzer B."/>
            <person name="Kulling S.E."/>
            <person name="Huch M."/>
        </authorList>
    </citation>
    <scope>NUCLEOTIDE SEQUENCE [LARGE SCALE GENOMIC DNA]</scope>
    <source>
        <strain evidence="2 3">ResAG-85</strain>
    </source>
</reference>
<dbReference type="AlphaFoldDB" id="A0A2K2U3F1"/>
<feature type="transmembrane region" description="Helical" evidence="1">
    <location>
        <begin position="86"/>
        <end position="114"/>
    </location>
</feature>
<sequence length="212" mass="22382">MSEMGKQEFLEALRRELSGLPASEADRSASFIEEMIDDRIEDGASEVEAVAALGDPSEVARSIVAELPPIPKAIAKSKTGSATANWILAVALSPIWVTFALVAATAAFSVYVVIWALALSVWLVSVGLLLGAPLGLITFAYCVATGMPVVGLWQLGGGLLCFGLGVFCLFGAKRTSDWFVEASRKYAAKVKSLFVKSPKAGRFGAKEATHEG</sequence>
<dbReference type="Pfam" id="PF22564">
    <property type="entry name" value="HAAS"/>
    <property type="match status" value="1"/>
</dbReference>
<name>A0A2K2U3F1_9ACTN</name>
<dbReference type="RefSeq" id="WP_087195442.1">
    <property type="nucleotide sequence ID" value="NZ_PPEL01000068.1"/>
</dbReference>
<keyword evidence="1" id="KW-1133">Transmembrane helix</keyword>
<evidence type="ECO:0000313" key="2">
    <source>
        <dbReference type="EMBL" id="PNV64782.1"/>
    </source>
</evidence>
<gene>
    <name evidence="2" type="ORF">C2L80_10175</name>
</gene>
<keyword evidence="1" id="KW-0812">Transmembrane</keyword>
<comment type="caution">
    <text evidence="2">The sequence shown here is derived from an EMBL/GenBank/DDBJ whole genome shotgun (WGS) entry which is preliminary data.</text>
</comment>
<proteinExistence type="predicted"/>
<keyword evidence="1" id="KW-0472">Membrane</keyword>
<evidence type="ECO:0000313" key="3">
    <source>
        <dbReference type="Proteomes" id="UP000236488"/>
    </source>
</evidence>
<dbReference type="Proteomes" id="UP000236488">
    <property type="component" value="Unassembled WGS sequence"/>
</dbReference>
<keyword evidence="3" id="KW-1185">Reference proteome</keyword>
<protein>
    <submittedName>
        <fullName evidence="2">DUF1700 domain-containing protein</fullName>
    </submittedName>
</protein>
<evidence type="ECO:0000256" key="1">
    <source>
        <dbReference type="SAM" id="Phobius"/>
    </source>
</evidence>
<organism evidence="2 3">
    <name type="scientific">Rubneribacter badeniensis</name>
    <dbReference type="NCBI Taxonomy" id="2070688"/>
    <lineage>
        <taxon>Bacteria</taxon>
        <taxon>Bacillati</taxon>
        <taxon>Actinomycetota</taxon>
        <taxon>Coriobacteriia</taxon>
        <taxon>Eggerthellales</taxon>
        <taxon>Eggerthellaceae</taxon>
        <taxon>Rubneribacter</taxon>
    </lineage>
</organism>
<feature type="transmembrane region" description="Helical" evidence="1">
    <location>
        <begin position="120"/>
        <end position="143"/>
    </location>
</feature>
<dbReference type="EMBL" id="PPEL01000068">
    <property type="protein sequence ID" value="PNV64782.1"/>
    <property type="molecule type" value="Genomic_DNA"/>
</dbReference>